<dbReference type="PANTHER" id="PTHR43811">
    <property type="entry name" value="FKBP-TYPE PEPTIDYL-PROLYL CIS-TRANS ISOMERASE FKPA"/>
    <property type="match status" value="1"/>
</dbReference>
<evidence type="ECO:0000313" key="10">
    <source>
        <dbReference type="EMBL" id="RFB05845.1"/>
    </source>
</evidence>
<dbReference type="EC" id="5.2.1.8" evidence="3 6"/>
<dbReference type="GO" id="GO:0003755">
    <property type="term" value="F:peptidyl-prolyl cis-trans isomerase activity"/>
    <property type="evidence" value="ECO:0007669"/>
    <property type="project" value="UniProtKB-KW"/>
</dbReference>
<protein>
    <recommendedName>
        <fullName evidence="3 6">peptidylprolyl isomerase</fullName>
        <ecNumber evidence="3 6">5.2.1.8</ecNumber>
    </recommendedName>
</protein>
<dbReference type="PANTHER" id="PTHR43811:SF57">
    <property type="entry name" value="FKBP-TYPE PEPTIDYL-PROLYL CIS-TRANS ISOMERASE FKPA-RELATED"/>
    <property type="match status" value="1"/>
</dbReference>
<dbReference type="Pfam" id="PF00254">
    <property type="entry name" value="FKBP_C"/>
    <property type="match status" value="2"/>
</dbReference>
<keyword evidence="7" id="KW-0175">Coiled coil</keyword>
<dbReference type="AlphaFoldDB" id="A0A371RK59"/>
<organism evidence="10 11">
    <name type="scientific">Parvularcula marina</name>
    <dbReference type="NCBI Taxonomy" id="2292771"/>
    <lineage>
        <taxon>Bacteria</taxon>
        <taxon>Pseudomonadati</taxon>
        <taxon>Pseudomonadota</taxon>
        <taxon>Alphaproteobacteria</taxon>
        <taxon>Parvularculales</taxon>
        <taxon>Parvularculaceae</taxon>
        <taxon>Parvularcula</taxon>
    </lineage>
</organism>
<dbReference type="Gene3D" id="3.10.50.40">
    <property type="match status" value="2"/>
</dbReference>
<dbReference type="RefSeq" id="WP_116392478.1">
    <property type="nucleotide sequence ID" value="NZ_QUQO01000001.1"/>
</dbReference>
<evidence type="ECO:0000256" key="3">
    <source>
        <dbReference type="ARBA" id="ARBA00013194"/>
    </source>
</evidence>
<sequence>MTRKFFGAAIAASALLAACGGDKGDADKPDTPEIDPMEPTGEVSIPDAPEIDYAAINKKKSDEFLAAERAKDSVREIDGGLLIETMTEGNGEKLAEGDMVRFHFTGTTIDGNILQDTRSDGGGPLVIPSPIVPDLESWSAIPIPGVPQGLAAMSEGERARLIVPFNVVDAHYEELGGHSIFPPYTDLVFDLELVERVGADEDDRRAEILAEQEQIIADAEAEQEAAEAAQREAYEAMLAENRAASTAFLEEVKAKDGIMSTESGILYEVLEDGGEGASPAPTDQVTVHYRGTLPDGTVFDESYEGEEPADSDKPISFLLNRVIPGWTEGVGLMNAGDKYRFYIPSELAYGEMGTPGGPIGPEQALVFDVELLAIEKPADQGGQ</sequence>
<evidence type="ECO:0000256" key="2">
    <source>
        <dbReference type="ARBA" id="ARBA00006577"/>
    </source>
</evidence>
<dbReference type="EMBL" id="QUQO01000001">
    <property type="protein sequence ID" value="RFB05845.1"/>
    <property type="molecule type" value="Genomic_DNA"/>
</dbReference>
<reference evidence="10 11" key="1">
    <citation type="submission" date="2018-08" db="EMBL/GenBank/DDBJ databases">
        <title>Parvularcula sp. SM1705, isolated from surface water of the South Sea China.</title>
        <authorList>
            <person name="Sun L."/>
        </authorList>
    </citation>
    <scope>NUCLEOTIDE SEQUENCE [LARGE SCALE GENOMIC DNA]</scope>
    <source>
        <strain evidence="10 11">SM1705</strain>
    </source>
</reference>
<evidence type="ECO:0000256" key="7">
    <source>
        <dbReference type="SAM" id="Coils"/>
    </source>
</evidence>
<evidence type="ECO:0000256" key="4">
    <source>
        <dbReference type="ARBA" id="ARBA00023110"/>
    </source>
</evidence>
<feature type="region of interest" description="Disordered" evidence="8">
    <location>
        <begin position="21"/>
        <end position="45"/>
    </location>
</feature>
<feature type="domain" description="PPIase FKBP-type" evidence="9">
    <location>
        <begin position="282"/>
        <end position="375"/>
    </location>
</feature>
<dbReference type="InterPro" id="IPR000774">
    <property type="entry name" value="PPIase_FKBP_N"/>
</dbReference>
<feature type="compositionally biased region" description="Basic and acidic residues" evidence="8">
    <location>
        <begin position="22"/>
        <end position="31"/>
    </location>
</feature>
<name>A0A371RK59_9PROT</name>
<keyword evidence="5 6" id="KW-0413">Isomerase</keyword>
<dbReference type="InParanoid" id="A0A371RK59"/>
<feature type="coiled-coil region" evidence="7">
    <location>
        <begin position="209"/>
        <end position="236"/>
    </location>
</feature>
<keyword evidence="4 6" id="KW-0697">Rotamase</keyword>
<dbReference type="Proteomes" id="UP000264589">
    <property type="component" value="Unassembled WGS sequence"/>
</dbReference>
<feature type="domain" description="PPIase FKBP-type" evidence="9">
    <location>
        <begin position="97"/>
        <end position="197"/>
    </location>
</feature>
<proteinExistence type="inferred from homology"/>
<comment type="similarity">
    <text evidence="2">Belongs to the FKBP-type PPIase family.</text>
</comment>
<dbReference type="GO" id="GO:0006457">
    <property type="term" value="P:protein folding"/>
    <property type="evidence" value="ECO:0007669"/>
    <property type="project" value="InterPro"/>
</dbReference>
<evidence type="ECO:0000259" key="9">
    <source>
        <dbReference type="PROSITE" id="PS50059"/>
    </source>
</evidence>
<comment type="caution">
    <text evidence="10">The sequence shown here is derived from an EMBL/GenBank/DDBJ whole genome shotgun (WGS) entry which is preliminary data.</text>
</comment>
<keyword evidence="11" id="KW-1185">Reference proteome</keyword>
<evidence type="ECO:0000256" key="1">
    <source>
        <dbReference type="ARBA" id="ARBA00000971"/>
    </source>
</evidence>
<dbReference type="Pfam" id="PF01346">
    <property type="entry name" value="FKBP_N"/>
    <property type="match status" value="1"/>
</dbReference>
<dbReference type="SUPFAM" id="SSF54534">
    <property type="entry name" value="FKBP-like"/>
    <property type="match status" value="2"/>
</dbReference>
<evidence type="ECO:0000313" key="11">
    <source>
        <dbReference type="Proteomes" id="UP000264589"/>
    </source>
</evidence>
<evidence type="ECO:0000256" key="8">
    <source>
        <dbReference type="SAM" id="MobiDB-lite"/>
    </source>
</evidence>
<evidence type="ECO:0000256" key="5">
    <source>
        <dbReference type="ARBA" id="ARBA00023235"/>
    </source>
</evidence>
<dbReference type="PROSITE" id="PS50059">
    <property type="entry name" value="FKBP_PPIASE"/>
    <property type="match status" value="2"/>
</dbReference>
<dbReference type="InterPro" id="IPR001179">
    <property type="entry name" value="PPIase_FKBP_dom"/>
</dbReference>
<accession>A0A371RK59</accession>
<dbReference type="PROSITE" id="PS51257">
    <property type="entry name" value="PROKAR_LIPOPROTEIN"/>
    <property type="match status" value="1"/>
</dbReference>
<evidence type="ECO:0000256" key="6">
    <source>
        <dbReference type="PROSITE-ProRule" id="PRU00277"/>
    </source>
</evidence>
<dbReference type="InterPro" id="IPR046357">
    <property type="entry name" value="PPIase_dom_sf"/>
</dbReference>
<comment type="catalytic activity">
    <reaction evidence="1 6">
        <text>[protein]-peptidylproline (omega=180) = [protein]-peptidylproline (omega=0)</text>
        <dbReference type="Rhea" id="RHEA:16237"/>
        <dbReference type="Rhea" id="RHEA-COMP:10747"/>
        <dbReference type="Rhea" id="RHEA-COMP:10748"/>
        <dbReference type="ChEBI" id="CHEBI:83833"/>
        <dbReference type="ChEBI" id="CHEBI:83834"/>
        <dbReference type="EC" id="5.2.1.8"/>
    </reaction>
</comment>
<gene>
    <name evidence="10" type="ORF">DX908_11545</name>
</gene>